<dbReference type="AlphaFoldDB" id="A0A927BX45"/>
<evidence type="ECO:0000313" key="2">
    <source>
        <dbReference type="Proteomes" id="UP000621560"/>
    </source>
</evidence>
<reference evidence="1" key="1">
    <citation type="submission" date="2020-09" db="EMBL/GenBank/DDBJ databases">
        <title>A novel bacterium of genus Paenibacillus, isolated from South China Sea.</title>
        <authorList>
            <person name="Huang H."/>
            <person name="Mo K."/>
            <person name="Hu Y."/>
        </authorList>
    </citation>
    <scope>NUCLEOTIDE SEQUENCE</scope>
    <source>
        <strain evidence="1">IB182496</strain>
    </source>
</reference>
<dbReference type="InterPro" id="IPR021345">
    <property type="entry name" value="DUF2961"/>
</dbReference>
<dbReference type="RefSeq" id="WP_190920461.1">
    <property type="nucleotide sequence ID" value="NZ_JACXIZ010000036.1"/>
</dbReference>
<evidence type="ECO:0000313" key="1">
    <source>
        <dbReference type="EMBL" id="MBD2847355.1"/>
    </source>
</evidence>
<name>A0A927BX45_9BACL</name>
<proteinExistence type="predicted"/>
<dbReference type="Pfam" id="PF11175">
    <property type="entry name" value="DUF2961"/>
    <property type="match status" value="2"/>
</dbReference>
<dbReference type="Gene3D" id="2.60.120.1390">
    <property type="match status" value="2"/>
</dbReference>
<dbReference type="EMBL" id="JACXIZ010000036">
    <property type="protein sequence ID" value="MBD2847355.1"/>
    <property type="molecule type" value="Genomic_DNA"/>
</dbReference>
<organism evidence="1 2">
    <name type="scientific">Paenibacillus sabuli</name>
    <dbReference type="NCBI Taxonomy" id="2772509"/>
    <lineage>
        <taxon>Bacteria</taxon>
        <taxon>Bacillati</taxon>
        <taxon>Bacillota</taxon>
        <taxon>Bacilli</taxon>
        <taxon>Bacillales</taxon>
        <taxon>Paenibacillaceae</taxon>
        <taxon>Paenibacillus</taxon>
    </lineage>
</organism>
<comment type="caution">
    <text evidence="1">The sequence shown here is derived from an EMBL/GenBank/DDBJ whole genome shotgun (WGS) entry which is preliminary data.</text>
</comment>
<accession>A0A927BX45</accession>
<protein>
    <submittedName>
        <fullName evidence="1">DUF2961 domain-containing protein</fullName>
    </submittedName>
</protein>
<keyword evidence="2" id="KW-1185">Reference proteome</keyword>
<gene>
    <name evidence="1" type="ORF">IDH44_19310</name>
</gene>
<dbReference type="Proteomes" id="UP000621560">
    <property type="component" value="Unassembled WGS sequence"/>
</dbReference>
<sequence>MSTAQTIDTASPVTMTDFLEALDDPRRMELLWPVARTVMDSSLNQKTGPRDCNFFLRTEKAAGVEWNVLVDYKGPGCITRFWTAGDFDGALEIYLDGAEEPLLRTELNRFFAGADAPFAKPLMLDHPESSGGRVSYWPIPFAHGCKIRIASQSGSMYWQINALLLDAGIKAESLSLPLGQEQEAAAQRIGAAWRQAGAPSTESLSWRQAELAPRAETELEAFDAPGTLLALRVEADEPDSLQRLRLKIYWDGAGEAAVDVPLLHLFCQGSKARDFSSRYAAREGNTLTFAMPMPYGAGTSIRVENRSPRQPASLRYSLRAEQGEPQTRLRLHCQYRHEVLPFGTTYQMLNVRGSGLFVGMNQVMAQLGQPKVMHFHQEGNEYMYVDQYMTPSWLGTGTEDYYNCGYYYREGELATPTHGCLDLRDEQHGNALRGLVSAYRFHLLDAVPFRKSLLLLQEAGCPKKGALANVNGKEMLDYQWTCYWYEQQEDAAESSESAESAKEMSLTE</sequence>